<dbReference type="GO" id="GO:0000166">
    <property type="term" value="F:nucleotide binding"/>
    <property type="evidence" value="ECO:0007669"/>
    <property type="project" value="UniProtKB-KW"/>
</dbReference>
<dbReference type="RefSeq" id="WP_182164681.1">
    <property type="nucleotide sequence ID" value="NZ_JACFXV010000048.1"/>
</dbReference>
<dbReference type="InterPro" id="IPR006095">
    <property type="entry name" value="Glu/Leu/Phe/Val/Trp_DH"/>
</dbReference>
<accession>A0A839AE04</accession>
<keyword evidence="2 6" id="KW-0560">Oxidoreductase</keyword>
<evidence type="ECO:0000256" key="3">
    <source>
        <dbReference type="ARBA" id="ARBA00023027"/>
    </source>
</evidence>
<proteinExistence type="inferred from homology"/>
<sequence>MNAPIKRPLKQHIEHNHPAAPERSVFDHREFKGHEQVVFGHDRESGLLTIIAIHDTRLGPALGGCRMWDYATTGEAVTDALRLSRGMTYKNALAGLDLGGGKAVIIGDPRHDKTAGLLAAFGEQVERLAGRYITAEDVGISAEDMEIVASETRHARGTRATGLGDPSPYTALGVFVGIKAAVAHRFGSDKLNGRTISLQGLGHVGMILARMLHDAGARLIVSDIHQPSVERAVAEFGAATIEAGKAHKAEADVFAPCALGAGLNDVTIPAIKAPIVAGAANNQLAEDRHGQMLKDRGILYAPDYAINAGGVISIAVAKPGGGEMAVRDKVMAIGQTLSHIFERAAALDLPTHVVADQIAEERLASAGR</sequence>
<dbReference type="InterPro" id="IPR016211">
    <property type="entry name" value="Glu/Phe/Leu/Val/Trp_DH_bac/arc"/>
</dbReference>
<name>A0A839AE04_9HYPH</name>
<dbReference type="Proteomes" id="UP000541109">
    <property type="component" value="Unassembled WGS sequence"/>
</dbReference>
<dbReference type="EMBL" id="JACFXV010000048">
    <property type="protein sequence ID" value="MBA5777366.1"/>
    <property type="molecule type" value="Genomic_DNA"/>
</dbReference>
<dbReference type="Gene3D" id="3.40.50.720">
    <property type="entry name" value="NAD(P)-binding Rossmann-like Domain"/>
    <property type="match status" value="1"/>
</dbReference>
<dbReference type="InterPro" id="IPR006096">
    <property type="entry name" value="Glu/Leu/Phe/Val/Trp_DH_C"/>
</dbReference>
<dbReference type="Pfam" id="PF02812">
    <property type="entry name" value="ELFV_dehydrog_N"/>
    <property type="match status" value="1"/>
</dbReference>
<dbReference type="GO" id="GO:0006520">
    <property type="term" value="P:amino acid metabolic process"/>
    <property type="evidence" value="ECO:0007669"/>
    <property type="project" value="InterPro"/>
</dbReference>
<dbReference type="AlphaFoldDB" id="A0A839AE04"/>
<keyword evidence="10" id="KW-1185">Reference proteome</keyword>
<dbReference type="SUPFAM" id="SSF51735">
    <property type="entry name" value="NAD(P)-binding Rossmann-fold domains"/>
    <property type="match status" value="1"/>
</dbReference>
<evidence type="ECO:0000256" key="2">
    <source>
        <dbReference type="ARBA" id="ARBA00023002"/>
    </source>
</evidence>
<dbReference type="InterPro" id="IPR006097">
    <property type="entry name" value="Glu/Leu/Phe/Val/Trp_DH_dimer"/>
</dbReference>
<dbReference type="InterPro" id="IPR033524">
    <property type="entry name" value="Glu/Leu/Phe/Val_DH_AS"/>
</dbReference>
<dbReference type="GO" id="GO:0016639">
    <property type="term" value="F:oxidoreductase activity, acting on the CH-NH2 group of donors, NAD or NADP as acceptor"/>
    <property type="evidence" value="ECO:0007669"/>
    <property type="project" value="InterPro"/>
</dbReference>
<dbReference type="PANTHER" id="PTHR42722">
    <property type="entry name" value="LEUCINE DEHYDROGENASE"/>
    <property type="match status" value="1"/>
</dbReference>
<organism evidence="9 10">
    <name type="scientific">Stappia albiluteola</name>
    <dbReference type="NCBI Taxonomy" id="2758565"/>
    <lineage>
        <taxon>Bacteria</taxon>
        <taxon>Pseudomonadati</taxon>
        <taxon>Pseudomonadota</taxon>
        <taxon>Alphaproteobacteria</taxon>
        <taxon>Hyphomicrobiales</taxon>
        <taxon>Stappiaceae</taxon>
        <taxon>Stappia</taxon>
    </lineage>
</organism>
<feature type="binding site" evidence="5">
    <location>
        <begin position="200"/>
        <end position="205"/>
    </location>
    <ligand>
        <name>NAD(+)</name>
        <dbReference type="ChEBI" id="CHEBI:57540"/>
    </ligand>
</feature>
<comment type="caution">
    <text evidence="9">The sequence shown here is derived from an EMBL/GenBank/DDBJ whole genome shotgun (WGS) entry which is preliminary data.</text>
</comment>
<dbReference type="PRINTS" id="PR00082">
    <property type="entry name" value="GLFDHDRGNASE"/>
</dbReference>
<dbReference type="PANTHER" id="PTHR42722:SF1">
    <property type="entry name" value="VALINE DEHYDROGENASE"/>
    <property type="match status" value="1"/>
</dbReference>
<dbReference type="SUPFAM" id="SSF53223">
    <property type="entry name" value="Aminoacid dehydrogenase-like, N-terminal domain"/>
    <property type="match status" value="1"/>
</dbReference>
<evidence type="ECO:0000256" key="7">
    <source>
        <dbReference type="SAM" id="MobiDB-lite"/>
    </source>
</evidence>
<protein>
    <submittedName>
        <fullName evidence="9">Glu/Leu/Phe/Val dehydrogenase</fullName>
    </submittedName>
</protein>
<reference evidence="9 10" key="1">
    <citation type="submission" date="2020-07" db="EMBL/GenBank/DDBJ databases">
        <title>Stappia sp., F7233, whole genome shotgun sequencing project.</title>
        <authorList>
            <person name="Jiang S."/>
            <person name="Liu Z.W."/>
            <person name="Du Z.J."/>
        </authorList>
    </citation>
    <scope>NUCLEOTIDE SEQUENCE [LARGE SCALE GENOMIC DNA]</scope>
    <source>
        <strain evidence="9 10">F7233</strain>
    </source>
</reference>
<keyword evidence="3 5" id="KW-0520">NAD</keyword>
<evidence type="ECO:0000256" key="4">
    <source>
        <dbReference type="PIRSR" id="PIRSR000188-1"/>
    </source>
</evidence>
<feature type="active site" description="Proton donor/acceptor" evidence="4">
    <location>
        <position position="102"/>
    </location>
</feature>
<evidence type="ECO:0000313" key="9">
    <source>
        <dbReference type="EMBL" id="MBA5777366.1"/>
    </source>
</evidence>
<dbReference type="Pfam" id="PF00208">
    <property type="entry name" value="ELFV_dehydrog"/>
    <property type="match status" value="1"/>
</dbReference>
<evidence type="ECO:0000256" key="6">
    <source>
        <dbReference type="RuleBase" id="RU004417"/>
    </source>
</evidence>
<gene>
    <name evidence="9" type="ORF">H2509_09525</name>
</gene>
<evidence type="ECO:0000313" key="10">
    <source>
        <dbReference type="Proteomes" id="UP000541109"/>
    </source>
</evidence>
<feature type="domain" description="Glutamate/phenylalanine/leucine/valine/L-tryptophan dehydrogenase C-terminal" evidence="8">
    <location>
        <begin position="164"/>
        <end position="367"/>
    </location>
</feature>
<evidence type="ECO:0000256" key="1">
    <source>
        <dbReference type="ARBA" id="ARBA00006382"/>
    </source>
</evidence>
<dbReference type="CDD" id="cd01075">
    <property type="entry name" value="NAD_bind_Leu_Phe_Val_DH"/>
    <property type="match status" value="1"/>
</dbReference>
<dbReference type="SMART" id="SM00839">
    <property type="entry name" value="ELFV_dehydrog"/>
    <property type="match status" value="1"/>
</dbReference>
<evidence type="ECO:0000256" key="5">
    <source>
        <dbReference type="PIRSR" id="PIRSR000188-2"/>
    </source>
</evidence>
<dbReference type="PIRSF" id="PIRSF000188">
    <property type="entry name" value="Phe_leu_dh"/>
    <property type="match status" value="1"/>
</dbReference>
<dbReference type="InterPro" id="IPR046346">
    <property type="entry name" value="Aminoacid_DH-like_N_sf"/>
</dbReference>
<evidence type="ECO:0000259" key="8">
    <source>
        <dbReference type="SMART" id="SM00839"/>
    </source>
</evidence>
<keyword evidence="5" id="KW-0547">Nucleotide-binding</keyword>
<feature type="region of interest" description="Disordered" evidence="7">
    <location>
        <begin position="1"/>
        <end position="20"/>
    </location>
</feature>
<comment type="similarity">
    <text evidence="1 6">Belongs to the Glu/Leu/Phe/Val dehydrogenases family.</text>
</comment>
<dbReference type="Gene3D" id="3.40.50.10860">
    <property type="entry name" value="Leucine Dehydrogenase, chain A, domain 1"/>
    <property type="match status" value="1"/>
</dbReference>
<dbReference type="FunFam" id="3.40.50.10860:FF:000010">
    <property type="entry name" value="Leucine dehydrogenase"/>
    <property type="match status" value="1"/>
</dbReference>
<dbReference type="PROSITE" id="PS00074">
    <property type="entry name" value="GLFV_DEHYDROGENASE"/>
    <property type="match status" value="1"/>
</dbReference>
<dbReference type="InterPro" id="IPR036291">
    <property type="entry name" value="NAD(P)-bd_dom_sf"/>
</dbReference>